<feature type="domain" description="Phospholipase D N-terminal" evidence="3">
    <location>
        <begin position="66"/>
        <end position="172"/>
    </location>
</feature>
<evidence type="ECO:0000259" key="2">
    <source>
        <dbReference type="Pfam" id="PF09423"/>
    </source>
</evidence>
<dbReference type="InterPro" id="IPR052900">
    <property type="entry name" value="Phospholipid_Metab_Enz"/>
</dbReference>
<dbReference type="CDD" id="cd07389">
    <property type="entry name" value="MPP_PhoD"/>
    <property type="match status" value="1"/>
</dbReference>
<evidence type="ECO:0000313" key="5">
    <source>
        <dbReference type="Proteomes" id="UP001195660"/>
    </source>
</evidence>
<gene>
    <name evidence="4" type="ORF">GM173_04830</name>
</gene>
<evidence type="ECO:0000256" key="1">
    <source>
        <dbReference type="SAM" id="MobiDB-lite"/>
    </source>
</evidence>
<dbReference type="Gene3D" id="3.60.21.70">
    <property type="entry name" value="PhoD-like phosphatase"/>
    <property type="match status" value="1"/>
</dbReference>
<organism evidence="4 5">
    <name type="scientific">Deefgea chitinilytica</name>
    <dbReference type="NCBI Taxonomy" id="570276"/>
    <lineage>
        <taxon>Bacteria</taxon>
        <taxon>Pseudomonadati</taxon>
        <taxon>Pseudomonadota</taxon>
        <taxon>Betaproteobacteria</taxon>
        <taxon>Neisseriales</taxon>
        <taxon>Chitinibacteraceae</taxon>
        <taxon>Deefgea</taxon>
    </lineage>
</organism>
<dbReference type="InterPro" id="IPR038607">
    <property type="entry name" value="PhoD-like_sf"/>
</dbReference>
<dbReference type="InterPro" id="IPR018946">
    <property type="entry name" value="PhoD-like_MPP"/>
</dbReference>
<dbReference type="Gene3D" id="2.60.40.380">
    <property type="entry name" value="Purple acid phosphatase-like, N-terminal"/>
    <property type="match status" value="1"/>
</dbReference>
<proteinExistence type="predicted"/>
<comment type="caution">
    <text evidence="4">The sequence shown here is derived from an EMBL/GenBank/DDBJ whole genome shotgun (WGS) entry which is preliminary data.</text>
</comment>
<dbReference type="Pfam" id="PF16655">
    <property type="entry name" value="PhoD_N"/>
    <property type="match status" value="1"/>
</dbReference>
<dbReference type="PANTHER" id="PTHR43606:SF2">
    <property type="entry name" value="ALKALINE PHOSPHATASE FAMILY PROTEIN (AFU_ORTHOLOGUE AFUA_5G03860)"/>
    <property type="match status" value="1"/>
</dbReference>
<sequence>MMARFLGELFMDRRQFIRLAGFMTASAASPLLITACGGSSENPNTTPGPSPTPSPIPSSLKYQFPQGIASGDPRADSIVLWTRVLPSDADPIMSQSKAMDSQIQLMVFEGNPSDVGNTNQLTGKLVANVMLAASSEWDHSVRHKLTGLQSNTYYGYQFIVNGNRSMIGRFKTAPAATADVSQLKFAFLSCQDWSINHWGGFSQLAKEDLDFIVHLGDYIYETIGEGFQSGQVEASHTALKLPDGPFKNGKSGARYANSLADYRSLYKQYRSDPRLQQVHARFAMIAVWDDHEFSDDCWGDATTYDNGSYDANKGGDNKHETERRRSANQAWYEFMPADIRFDNKVSGFQTIQLYRDFQFGKLMHLVMTDQRLYRADHILPEAAVGSANGSRYLAPSSVLATAEAQKMAIGKAQGDELALVSILGKTQREWWKKTLQTSPAQWKIWGNEVSLLKMRLDARKLAAVPTTLQQDFVLNADQWDGYNAERSDLLNFIRQNKINNVVAITGDIHSFYAGVAHADYNATPPNTPALVDLVTAGISSDSFYQYFAAAVRDPSLNSAQALVFSSEAGAEQIAIQMLSVGIAIQANVPDPSNSAQVQAAVAAAIQANMVPAAAFKTTTGLSKTEINTFNDLLGGELGKTIATLIATLAATKKSVAAQTLYGFIAQKIAAQLGEGITAAQIPASQVTPFLNPFANSNTGVAPVNNPWIKYADTDAQGYAVVTLTPTDLQCTFRKINPLSQGQVPSNIIGKDTKLTVQAGIVDVKLS</sequence>
<keyword evidence="5" id="KW-1185">Reference proteome</keyword>
<dbReference type="SUPFAM" id="SSF56300">
    <property type="entry name" value="Metallo-dependent phosphatases"/>
    <property type="match status" value="1"/>
</dbReference>
<accession>A0ABS2C9U5</accession>
<feature type="region of interest" description="Disordered" evidence="1">
    <location>
        <begin position="38"/>
        <end position="58"/>
    </location>
</feature>
<dbReference type="PANTHER" id="PTHR43606">
    <property type="entry name" value="PHOSPHATASE, PUTATIVE (AFU_ORTHOLOGUE AFUA_6G08710)-RELATED"/>
    <property type="match status" value="1"/>
</dbReference>
<dbReference type="InterPro" id="IPR029052">
    <property type="entry name" value="Metallo-depent_PP-like"/>
</dbReference>
<dbReference type="Pfam" id="PF09423">
    <property type="entry name" value="PhoD"/>
    <property type="match status" value="1"/>
</dbReference>
<protein>
    <submittedName>
        <fullName evidence="4">Metallophosphatase</fullName>
    </submittedName>
</protein>
<feature type="domain" description="PhoD-like phosphatase metallophosphatase" evidence="2">
    <location>
        <begin position="185"/>
        <end position="552"/>
    </location>
</feature>
<feature type="compositionally biased region" description="Pro residues" evidence="1">
    <location>
        <begin position="46"/>
        <end position="56"/>
    </location>
</feature>
<reference evidence="4 5" key="1">
    <citation type="submission" date="2019-11" db="EMBL/GenBank/DDBJ databases">
        <title>Novel Deefgea species.</title>
        <authorList>
            <person name="Han J.-H."/>
        </authorList>
    </citation>
    <scope>NUCLEOTIDE SEQUENCE [LARGE SCALE GENOMIC DNA]</scope>
    <source>
        <strain evidence="4 5">LMG 24817</strain>
    </source>
</reference>
<evidence type="ECO:0000313" key="4">
    <source>
        <dbReference type="EMBL" id="MBM5570903.1"/>
    </source>
</evidence>
<dbReference type="EMBL" id="WOFE01000001">
    <property type="protein sequence ID" value="MBM5570903.1"/>
    <property type="molecule type" value="Genomic_DNA"/>
</dbReference>
<evidence type="ECO:0000259" key="3">
    <source>
        <dbReference type="Pfam" id="PF16655"/>
    </source>
</evidence>
<dbReference type="Proteomes" id="UP001195660">
    <property type="component" value="Unassembled WGS sequence"/>
</dbReference>
<name>A0ABS2C9U5_9NEIS</name>
<dbReference type="InterPro" id="IPR032093">
    <property type="entry name" value="PhoD_N"/>
</dbReference>